<dbReference type="SUPFAM" id="SSF48371">
    <property type="entry name" value="ARM repeat"/>
    <property type="match status" value="1"/>
</dbReference>
<dbReference type="InterPro" id="IPR016024">
    <property type="entry name" value="ARM-type_fold"/>
</dbReference>
<protein>
    <submittedName>
        <fullName evidence="1">Uncharacterized protein</fullName>
    </submittedName>
</protein>
<keyword evidence="2" id="KW-1185">Reference proteome</keyword>
<dbReference type="EMBL" id="JACMSC010000183">
    <property type="protein sequence ID" value="KAG6466257.1"/>
    <property type="molecule type" value="Genomic_DNA"/>
</dbReference>
<gene>
    <name evidence="1" type="ORF">ZIOFF_075976</name>
</gene>
<name>A0A8J5EKI3_ZINOF</name>
<dbReference type="AlphaFoldDB" id="A0A8J5EKI3"/>
<evidence type="ECO:0000313" key="2">
    <source>
        <dbReference type="Proteomes" id="UP000734854"/>
    </source>
</evidence>
<sequence>MNSQAIILSKPGANASREDIKFYIKDLLLRLRIGDLIMRIQTLVTLKEIPVKDEKDVLIMKSDNGWSVSAHRGITTLLKICVHPNNSKELVVLDCQILKNLSSVEEMRRFIVEGGAILVLSKLSKSIEESHQIQKIELLQDSASGFMPQLVRLTGAKSSEIREKSAEIEEEHNVNQIMRCLAFGDKLVTKNHLLSILKAMAESSSGRRKIMVSGCV</sequence>
<accession>A0A8J5EKI3</accession>
<reference evidence="1 2" key="1">
    <citation type="submission" date="2020-08" db="EMBL/GenBank/DDBJ databases">
        <title>Plant Genome Project.</title>
        <authorList>
            <person name="Zhang R.-G."/>
        </authorList>
    </citation>
    <scope>NUCLEOTIDE SEQUENCE [LARGE SCALE GENOMIC DNA]</scope>
    <source>
        <tissue evidence="1">Rhizome</tissue>
    </source>
</reference>
<dbReference type="PANTHER" id="PTHR46043:SF5">
    <property type="entry name" value="ARM REPEAT SUPERFAMILY PROTEIN"/>
    <property type="match status" value="1"/>
</dbReference>
<dbReference type="Proteomes" id="UP000734854">
    <property type="component" value="Unassembled WGS sequence"/>
</dbReference>
<proteinExistence type="predicted"/>
<dbReference type="Gene3D" id="1.25.10.10">
    <property type="entry name" value="Leucine-rich Repeat Variant"/>
    <property type="match status" value="1"/>
</dbReference>
<dbReference type="PANTHER" id="PTHR46043">
    <property type="entry name" value="ARM REPEAT SUPERFAMILY PROTEIN"/>
    <property type="match status" value="1"/>
</dbReference>
<dbReference type="InterPro" id="IPR011989">
    <property type="entry name" value="ARM-like"/>
</dbReference>
<evidence type="ECO:0000313" key="1">
    <source>
        <dbReference type="EMBL" id="KAG6466257.1"/>
    </source>
</evidence>
<organism evidence="1 2">
    <name type="scientific">Zingiber officinale</name>
    <name type="common">Ginger</name>
    <name type="synonym">Amomum zingiber</name>
    <dbReference type="NCBI Taxonomy" id="94328"/>
    <lineage>
        <taxon>Eukaryota</taxon>
        <taxon>Viridiplantae</taxon>
        <taxon>Streptophyta</taxon>
        <taxon>Embryophyta</taxon>
        <taxon>Tracheophyta</taxon>
        <taxon>Spermatophyta</taxon>
        <taxon>Magnoliopsida</taxon>
        <taxon>Liliopsida</taxon>
        <taxon>Zingiberales</taxon>
        <taxon>Zingiberaceae</taxon>
        <taxon>Zingiber</taxon>
    </lineage>
</organism>
<comment type="caution">
    <text evidence="1">The sequence shown here is derived from an EMBL/GenBank/DDBJ whole genome shotgun (WGS) entry which is preliminary data.</text>
</comment>